<protein>
    <recommendedName>
        <fullName evidence="1">Anti-bacteriophage protein A/HamA C-terminal domain-containing protein</fullName>
    </recommendedName>
</protein>
<name>A0A1M5TDF8_9BACT</name>
<accession>A0A1M5TDF8</accession>
<feature type="domain" description="Anti-bacteriophage protein A/HamA C-terminal" evidence="1">
    <location>
        <begin position="11"/>
        <end position="261"/>
    </location>
</feature>
<reference evidence="2 3" key="1">
    <citation type="submission" date="2016-11" db="EMBL/GenBank/DDBJ databases">
        <authorList>
            <person name="Jaros S."/>
            <person name="Januszkiewicz K."/>
            <person name="Wedrychowicz H."/>
        </authorList>
    </citation>
    <scope>NUCLEOTIDE SEQUENCE [LARGE SCALE GENOMIC DNA]</scope>
    <source>
        <strain evidence="2 3">DSM 24574</strain>
    </source>
</reference>
<dbReference type="InterPro" id="IPR014976">
    <property type="entry name" value="AbpA_HamA_C"/>
</dbReference>
<dbReference type="AlphaFoldDB" id="A0A1M5TDF8"/>
<organism evidence="2 3">
    <name type="scientific">Chryseolinea serpens</name>
    <dbReference type="NCBI Taxonomy" id="947013"/>
    <lineage>
        <taxon>Bacteria</taxon>
        <taxon>Pseudomonadati</taxon>
        <taxon>Bacteroidota</taxon>
        <taxon>Cytophagia</taxon>
        <taxon>Cytophagales</taxon>
        <taxon>Fulvivirgaceae</taxon>
        <taxon>Chryseolinea</taxon>
    </lineage>
</organism>
<evidence type="ECO:0000313" key="2">
    <source>
        <dbReference type="EMBL" id="SHH48845.1"/>
    </source>
</evidence>
<evidence type="ECO:0000313" key="3">
    <source>
        <dbReference type="Proteomes" id="UP000184212"/>
    </source>
</evidence>
<proteinExistence type="predicted"/>
<keyword evidence="3" id="KW-1185">Reference proteome</keyword>
<dbReference type="Proteomes" id="UP000184212">
    <property type="component" value="Unassembled WGS sequence"/>
</dbReference>
<gene>
    <name evidence="2" type="ORF">SAMN04488109_4011</name>
</gene>
<sequence length="271" mass="30873">MGQHPVAPDFFFRWLACKDVAVTKTKCHRSLTALVPTNNSDLIDWLAKKVFLHHHSTYRIKKLKQNYKKLGFSKYAKQHRKLPKADKTRKGNATEILLTEYVESCLQKKLIKVFKLRYNPNVDQAIKGDDTLMVDVLKGKKKDKIRMYLGEAKFRKTPTKTIVETITKSLEQSKNPLSYSFLVDELGRDPATESIADMLDKFLVEQIKGKGDLISVGMLFSNTSTHGITEANLSSKNSNMVFISIGIETPEDLIKKAFTKANYYVRNPLVV</sequence>
<evidence type="ECO:0000259" key="1">
    <source>
        <dbReference type="Pfam" id="PF08878"/>
    </source>
</evidence>
<dbReference type="Pfam" id="PF08878">
    <property type="entry name" value="HamA"/>
    <property type="match status" value="1"/>
</dbReference>
<dbReference type="EMBL" id="FQWQ01000003">
    <property type="protein sequence ID" value="SHH48845.1"/>
    <property type="molecule type" value="Genomic_DNA"/>
</dbReference>
<dbReference type="STRING" id="947013.SAMN04488109_4011"/>